<evidence type="ECO:0000313" key="2">
    <source>
        <dbReference type="EMBL" id="MBA8887190.1"/>
    </source>
</evidence>
<feature type="transmembrane region" description="Helical" evidence="1">
    <location>
        <begin position="21"/>
        <end position="41"/>
    </location>
</feature>
<keyword evidence="1" id="KW-0472">Membrane</keyword>
<keyword evidence="1" id="KW-0812">Transmembrane</keyword>
<dbReference type="Proteomes" id="UP000550401">
    <property type="component" value="Unassembled WGS sequence"/>
</dbReference>
<accession>A0A839F269</accession>
<dbReference type="AlphaFoldDB" id="A0A839F269"/>
<sequence length="43" mass="4716">MKQQLANDERPAGRARARRTALVIGLVAVAIYLIAIGDVVLRR</sequence>
<keyword evidence="3" id="KW-1185">Reference proteome</keyword>
<evidence type="ECO:0000256" key="1">
    <source>
        <dbReference type="SAM" id="Phobius"/>
    </source>
</evidence>
<reference evidence="2 3" key="1">
    <citation type="submission" date="2020-07" db="EMBL/GenBank/DDBJ databases">
        <title>Genomic Encyclopedia of Type Strains, Phase IV (KMG-V): Genome sequencing to study the core and pangenomes of soil and plant-associated prokaryotes.</title>
        <authorList>
            <person name="Whitman W."/>
        </authorList>
    </citation>
    <scope>NUCLEOTIDE SEQUENCE [LARGE SCALE GENOMIC DNA]</scope>
    <source>
        <strain evidence="2 3">RH2WT43</strain>
    </source>
</reference>
<name>A0A839F269_9GAMM</name>
<dbReference type="EMBL" id="JACGXL010000002">
    <property type="protein sequence ID" value="MBA8887190.1"/>
    <property type="molecule type" value="Genomic_DNA"/>
</dbReference>
<keyword evidence="1" id="KW-1133">Transmembrane helix</keyword>
<evidence type="ECO:0000313" key="3">
    <source>
        <dbReference type="Proteomes" id="UP000550401"/>
    </source>
</evidence>
<protein>
    <submittedName>
        <fullName evidence="2">Uncharacterized protein</fullName>
    </submittedName>
</protein>
<dbReference type="RefSeq" id="WP_259392920.1">
    <property type="nucleotide sequence ID" value="NZ_JACGXL010000002.1"/>
</dbReference>
<comment type="caution">
    <text evidence="2">The sequence shown here is derived from an EMBL/GenBank/DDBJ whole genome shotgun (WGS) entry which is preliminary data.</text>
</comment>
<organism evidence="2 3">
    <name type="scientific">Dokdonella fugitiva</name>
    <dbReference type="NCBI Taxonomy" id="328517"/>
    <lineage>
        <taxon>Bacteria</taxon>
        <taxon>Pseudomonadati</taxon>
        <taxon>Pseudomonadota</taxon>
        <taxon>Gammaproteobacteria</taxon>
        <taxon>Lysobacterales</taxon>
        <taxon>Rhodanobacteraceae</taxon>
        <taxon>Dokdonella</taxon>
    </lineage>
</organism>
<gene>
    <name evidence="2" type="ORF">FHW12_001404</name>
</gene>
<proteinExistence type="predicted"/>